<evidence type="ECO:0000256" key="1">
    <source>
        <dbReference type="SAM" id="MobiDB-lite"/>
    </source>
</evidence>
<accession>A0ABX8R241</accession>
<keyword evidence="2" id="KW-0472">Membrane</keyword>
<evidence type="ECO:0000256" key="2">
    <source>
        <dbReference type="SAM" id="Phobius"/>
    </source>
</evidence>
<feature type="compositionally biased region" description="Low complexity" evidence="1">
    <location>
        <begin position="55"/>
        <end position="65"/>
    </location>
</feature>
<feature type="region of interest" description="Disordered" evidence="1">
    <location>
        <begin position="1"/>
        <end position="65"/>
    </location>
</feature>
<feature type="transmembrane region" description="Helical" evidence="2">
    <location>
        <begin position="94"/>
        <end position="115"/>
    </location>
</feature>
<keyword evidence="2" id="KW-1133">Transmembrane helix</keyword>
<proteinExistence type="predicted"/>
<evidence type="ECO:0000313" key="4">
    <source>
        <dbReference type="Proteomes" id="UP001049518"/>
    </source>
</evidence>
<reference evidence="3" key="1">
    <citation type="submission" date="2020-07" db="EMBL/GenBank/DDBJ databases">
        <authorList>
            <person name="Tarantini F.S."/>
            <person name="Hong K.W."/>
            <person name="Chan K.G."/>
        </authorList>
    </citation>
    <scope>NUCLEOTIDE SEQUENCE</scope>
    <source>
        <strain evidence="3">32-07</strain>
    </source>
</reference>
<feature type="compositionally biased region" description="Basic and acidic residues" evidence="1">
    <location>
        <begin position="1"/>
        <end position="10"/>
    </location>
</feature>
<name>A0ABX8R241_9ACTN</name>
<dbReference type="EMBL" id="CP059572">
    <property type="protein sequence ID" value="QXJ24037.1"/>
    <property type="molecule type" value="Genomic_DNA"/>
</dbReference>
<evidence type="ECO:0000313" key="3">
    <source>
        <dbReference type="EMBL" id="QXJ24037.1"/>
    </source>
</evidence>
<dbReference type="InterPro" id="IPR046492">
    <property type="entry name" value="DUF6585"/>
</dbReference>
<sequence length="331" mass="34609">MRQEEPGRDEPEPDEAEPDAATAEMDDGTGPNDSRPDGSGLGGPGPEERGGADVPDGPGTAGDTAAPAEAAAGLAGWLGEPGRVFDGRTARRRVVGWLALLGVAAAMLVPAAIIYLGEGEWWLGVPAALLAAAYASGTAWIVGSGGLRGRDRVVRLFKGGLVVREPGGGARDTGDVDDVRDDRNAAYAWDDLVSVTVSGVRRRRRTRWSVTVVARDGRVLRFGDELPDVEILGEAVAGEVTARQVPRYLAVVRAGEPVRLGPFTVDLDGLEKEGERVPWHAVRDVVIDGGVVLVRAPGDRTALAAIAGHMPDALAFVALCSQVKALDEGPR</sequence>
<dbReference type="Proteomes" id="UP001049518">
    <property type="component" value="Chromosome"/>
</dbReference>
<keyword evidence="2" id="KW-0812">Transmembrane</keyword>
<dbReference type="RefSeq" id="WP_231329733.1">
    <property type="nucleotide sequence ID" value="NZ_CP059572.1"/>
</dbReference>
<organism evidence="3 4">
    <name type="scientific">Actinomadura graeca</name>
    <dbReference type="NCBI Taxonomy" id="2750812"/>
    <lineage>
        <taxon>Bacteria</taxon>
        <taxon>Bacillati</taxon>
        <taxon>Actinomycetota</taxon>
        <taxon>Actinomycetes</taxon>
        <taxon>Streptosporangiales</taxon>
        <taxon>Thermomonosporaceae</taxon>
        <taxon>Actinomadura</taxon>
    </lineage>
</organism>
<dbReference type="Pfam" id="PF20226">
    <property type="entry name" value="DUF6585"/>
    <property type="match status" value="1"/>
</dbReference>
<gene>
    <name evidence="3" type="ORF">AGRA3207_005284</name>
</gene>
<feature type="transmembrane region" description="Helical" evidence="2">
    <location>
        <begin position="121"/>
        <end position="142"/>
    </location>
</feature>
<evidence type="ECO:0008006" key="5">
    <source>
        <dbReference type="Google" id="ProtNLM"/>
    </source>
</evidence>
<protein>
    <recommendedName>
        <fullName evidence="5">NERD domain-containing protein</fullName>
    </recommendedName>
</protein>
<keyword evidence="4" id="KW-1185">Reference proteome</keyword>